<keyword evidence="3" id="KW-0813">Transport</keyword>
<dbReference type="InterPro" id="IPR023614">
    <property type="entry name" value="Porin_dom_sf"/>
</dbReference>
<evidence type="ECO:0000256" key="10">
    <source>
        <dbReference type="ARBA" id="ARBA00023237"/>
    </source>
</evidence>
<dbReference type="GO" id="GO:0009279">
    <property type="term" value="C:cell outer membrane"/>
    <property type="evidence" value="ECO:0007669"/>
    <property type="project" value="UniProtKB-SubCell"/>
</dbReference>
<comment type="subcellular location">
    <subcellularLocation>
        <location evidence="1">Cell outer membrane</location>
        <topology evidence="1">Multi-pass membrane protein</topology>
    </subcellularLocation>
</comment>
<evidence type="ECO:0000256" key="2">
    <source>
        <dbReference type="ARBA" id="ARBA00011233"/>
    </source>
</evidence>
<dbReference type="SUPFAM" id="SSF56935">
    <property type="entry name" value="Porins"/>
    <property type="match status" value="1"/>
</dbReference>
<keyword evidence="4" id="KW-1134">Transmembrane beta strand</keyword>
<keyword evidence="10" id="KW-0998">Cell outer membrane</keyword>
<comment type="subunit">
    <text evidence="2">Homotrimer.</text>
</comment>
<evidence type="ECO:0000256" key="3">
    <source>
        <dbReference type="ARBA" id="ARBA00022448"/>
    </source>
</evidence>
<dbReference type="PANTHER" id="PTHR34501">
    <property type="entry name" value="PROTEIN YDDL-RELATED"/>
    <property type="match status" value="1"/>
</dbReference>
<feature type="region of interest" description="Disordered" evidence="11">
    <location>
        <begin position="1"/>
        <end position="25"/>
    </location>
</feature>
<dbReference type="Gene3D" id="2.40.160.10">
    <property type="entry name" value="Porin"/>
    <property type="match status" value="1"/>
</dbReference>
<dbReference type="InterPro" id="IPR050298">
    <property type="entry name" value="Gram-neg_bact_OMP"/>
</dbReference>
<evidence type="ECO:0000256" key="6">
    <source>
        <dbReference type="ARBA" id="ARBA00022729"/>
    </source>
</evidence>
<evidence type="ECO:0000256" key="11">
    <source>
        <dbReference type="SAM" id="MobiDB-lite"/>
    </source>
</evidence>
<keyword evidence="8" id="KW-0626">Porin</keyword>
<evidence type="ECO:0000256" key="5">
    <source>
        <dbReference type="ARBA" id="ARBA00022692"/>
    </source>
</evidence>
<dbReference type="PANTHER" id="PTHR34501:SF9">
    <property type="entry name" value="MAJOR OUTER MEMBRANE PROTEIN P.IA"/>
    <property type="match status" value="1"/>
</dbReference>
<accession>A0A7V8JUA8</accession>
<keyword evidence="6" id="KW-0732">Signal</keyword>
<evidence type="ECO:0000313" key="13">
    <source>
        <dbReference type="EMBL" id="KAF1043996.1"/>
    </source>
</evidence>
<dbReference type="GO" id="GO:0015288">
    <property type="term" value="F:porin activity"/>
    <property type="evidence" value="ECO:0007669"/>
    <property type="project" value="UniProtKB-KW"/>
</dbReference>
<protein>
    <submittedName>
        <fullName evidence="13">Outer membrane porin protein</fullName>
    </submittedName>
</protein>
<keyword evidence="7" id="KW-0406">Ion transport</keyword>
<reference evidence="14" key="1">
    <citation type="journal article" date="2020" name="MBio">
        <title>Horizontal gene transfer to a defensive symbiont with a reduced genome amongst a multipartite beetle microbiome.</title>
        <authorList>
            <person name="Waterworth S.C."/>
            <person name="Florez L.V."/>
            <person name="Rees E.R."/>
            <person name="Hertweck C."/>
            <person name="Kaltenpoth M."/>
            <person name="Kwan J.C."/>
        </authorList>
    </citation>
    <scope>NUCLEOTIDE SEQUENCE [LARGE SCALE GENOMIC DNA]</scope>
</reference>
<evidence type="ECO:0000256" key="4">
    <source>
        <dbReference type="ARBA" id="ARBA00022452"/>
    </source>
</evidence>
<dbReference type="InterPro" id="IPR033900">
    <property type="entry name" value="Gram_neg_porin_domain"/>
</dbReference>
<dbReference type="GO" id="GO:0006811">
    <property type="term" value="P:monoatomic ion transport"/>
    <property type="evidence" value="ECO:0007669"/>
    <property type="project" value="UniProtKB-KW"/>
</dbReference>
<feature type="domain" description="Porin" evidence="12">
    <location>
        <begin position="12"/>
        <end position="344"/>
    </location>
</feature>
<dbReference type="GO" id="GO:0046930">
    <property type="term" value="C:pore complex"/>
    <property type="evidence" value="ECO:0007669"/>
    <property type="project" value="UniProtKB-KW"/>
</dbReference>
<evidence type="ECO:0000256" key="9">
    <source>
        <dbReference type="ARBA" id="ARBA00023136"/>
    </source>
</evidence>
<evidence type="ECO:0000313" key="14">
    <source>
        <dbReference type="Proteomes" id="UP000462435"/>
    </source>
</evidence>
<name>A0A7V8JUA8_9BURK</name>
<organism evidence="13 14">
    <name type="scientific">Herbaspirillum frisingense</name>
    <dbReference type="NCBI Taxonomy" id="92645"/>
    <lineage>
        <taxon>Bacteria</taxon>
        <taxon>Pseudomonadati</taxon>
        <taxon>Pseudomonadota</taxon>
        <taxon>Betaproteobacteria</taxon>
        <taxon>Burkholderiales</taxon>
        <taxon>Oxalobacteraceae</taxon>
        <taxon>Herbaspirillum</taxon>
    </lineage>
</organism>
<sequence>MSVNQGQDHTFKVATGNGRDTGNQAAVNSGGLQASRIGFRGKEDLGGGLNAEFGLENGFSVDNGAALQGGALFGRRSIVGLSGTQFGTLHLGRRKDFTDEIAGAYSSITPYSGFITAVHANNMDRIGGNRANNMIYYSTPTWGGFRANVSYGFGEAAGSIATGQSLGYGANYDLGPFGIGFGYWQSKLGTTANPTSDQGAGSGAGCSTTLASNAGKAGQTCIKTWILGSHYDFGKVNLRGTYSQVRQPLLVSGSGAAPNFNTAFSATTGTAAFTAGGSNNSKAQILDVGADIELTSALTLTTSFIQSRYDFIGSVNKGKLTMYIAGLQYYLSKRTTLYTTAGTQGASGMYNPGVGTGAPGADNRTSFVAAGIRHTF</sequence>
<evidence type="ECO:0000259" key="12">
    <source>
        <dbReference type="Pfam" id="PF13609"/>
    </source>
</evidence>
<dbReference type="Pfam" id="PF13609">
    <property type="entry name" value="Porin_4"/>
    <property type="match status" value="1"/>
</dbReference>
<dbReference type="EMBL" id="WNDX01000050">
    <property type="protein sequence ID" value="KAF1043996.1"/>
    <property type="molecule type" value="Genomic_DNA"/>
</dbReference>
<gene>
    <name evidence="13" type="ORF">GAK35_01964</name>
</gene>
<proteinExistence type="predicted"/>
<evidence type="ECO:0000256" key="7">
    <source>
        <dbReference type="ARBA" id="ARBA00023065"/>
    </source>
</evidence>
<evidence type="ECO:0000256" key="8">
    <source>
        <dbReference type="ARBA" id="ARBA00023114"/>
    </source>
</evidence>
<dbReference type="PRINTS" id="PR00184">
    <property type="entry name" value="NEISSPPORIN"/>
</dbReference>
<dbReference type="CDD" id="cd00342">
    <property type="entry name" value="gram_neg_porins"/>
    <property type="match status" value="1"/>
</dbReference>
<dbReference type="InterPro" id="IPR002299">
    <property type="entry name" value="Porin_Neis"/>
</dbReference>
<keyword evidence="9" id="KW-0472">Membrane</keyword>
<dbReference type="Proteomes" id="UP000462435">
    <property type="component" value="Unassembled WGS sequence"/>
</dbReference>
<comment type="caution">
    <text evidence="13">The sequence shown here is derived from an EMBL/GenBank/DDBJ whole genome shotgun (WGS) entry which is preliminary data.</text>
</comment>
<evidence type="ECO:0000256" key="1">
    <source>
        <dbReference type="ARBA" id="ARBA00004571"/>
    </source>
</evidence>
<dbReference type="AlphaFoldDB" id="A0A7V8JUA8"/>
<keyword evidence="5" id="KW-0812">Transmembrane</keyword>